<dbReference type="SMART" id="SM00382">
    <property type="entry name" value="AAA"/>
    <property type="match status" value="1"/>
</dbReference>
<dbReference type="InterPro" id="IPR027417">
    <property type="entry name" value="P-loop_NTPase"/>
</dbReference>
<accession>A0A4R2L5N8</accession>
<name>A0A4R2L5N8_9FIRM</name>
<evidence type="ECO:0000313" key="4">
    <source>
        <dbReference type="Proteomes" id="UP000294919"/>
    </source>
</evidence>
<dbReference type="SUPFAM" id="SSF52540">
    <property type="entry name" value="P-loop containing nucleoside triphosphate hydrolases"/>
    <property type="match status" value="1"/>
</dbReference>
<dbReference type="CDD" id="cd00009">
    <property type="entry name" value="AAA"/>
    <property type="match status" value="1"/>
</dbReference>
<dbReference type="NCBIfam" id="NF005304">
    <property type="entry name" value="PRK06835.1"/>
    <property type="match status" value="1"/>
</dbReference>
<dbReference type="InterPro" id="IPR003593">
    <property type="entry name" value="AAA+_ATPase"/>
</dbReference>
<dbReference type="Proteomes" id="UP000294919">
    <property type="component" value="Unassembled WGS sequence"/>
</dbReference>
<feature type="domain" description="AAA+ ATPase" evidence="2">
    <location>
        <begin position="184"/>
        <end position="311"/>
    </location>
</feature>
<dbReference type="Pfam" id="PF00308">
    <property type="entry name" value="Bac_DnaA"/>
    <property type="match status" value="1"/>
</dbReference>
<dbReference type="PANTHER" id="PTHR30050:SF4">
    <property type="entry name" value="ATP-BINDING PROTEIN RV3427C IN INSERTION SEQUENCE-RELATED"/>
    <property type="match status" value="1"/>
</dbReference>
<dbReference type="RefSeq" id="WP_132243555.1">
    <property type="nucleotide sequence ID" value="NZ_SLWV01000005.1"/>
</dbReference>
<dbReference type="EMBL" id="SLWV01000005">
    <property type="protein sequence ID" value="TCO77948.1"/>
    <property type="molecule type" value="Genomic_DNA"/>
</dbReference>
<sequence length="327" mass="38215">MHKKYIKEILLEYEKSRDFEKKQLDKRKSEVYEVIPKIKEIDTEIGKTGILISKAILGNTSNYEDAVSNIHKKMERLKQEKAILLTENNVPIHYLHLNYQCSNCKDTGFVNSGKKCNCFKQKIINRTYAMSNLNKILKKENFHNFNIELFSDQPFEDEHLTPRQNMLHILNVSEGFVINFNARPTENLLFYGTTGLGKTFLCNCIAKSLLDKGKIVVYQTAFKILEILEDYKFNKKRTSDTEEVYHLLFDSDLLIIDDLGTELTNTFTNTEFFNIINTRLIQNKKIIISTNLSPDELANTYSDRIFSRIVGSFTKHRFYGKDLRWES</sequence>
<evidence type="ECO:0000259" key="2">
    <source>
        <dbReference type="SMART" id="SM00382"/>
    </source>
</evidence>
<evidence type="ECO:0000313" key="3">
    <source>
        <dbReference type="EMBL" id="TCO77948.1"/>
    </source>
</evidence>
<evidence type="ECO:0000256" key="1">
    <source>
        <dbReference type="SAM" id="Coils"/>
    </source>
</evidence>
<comment type="caution">
    <text evidence="3">The sequence shown here is derived from an EMBL/GenBank/DDBJ whole genome shotgun (WGS) entry which is preliminary data.</text>
</comment>
<keyword evidence="4" id="KW-1185">Reference proteome</keyword>
<protein>
    <submittedName>
        <fullName evidence="3">DNA replication protein DnaC</fullName>
    </submittedName>
</protein>
<gene>
    <name evidence="3" type="ORF">EV214_10544</name>
</gene>
<dbReference type="PANTHER" id="PTHR30050">
    <property type="entry name" value="CHROMOSOMAL REPLICATION INITIATOR PROTEIN DNAA"/>
    <property type="match status" value="1"/>
</dbReference>
<organism evidence="3 4">
    <name type="scientific">Marinisporobacter balticus</name>
    <dbReference type="NCBI Taxonomy" id="2018667"/>
    <lineage>
        <taxon>Bacteria</taxon>
        <taxon>Bacillati</taxon>
        <taxon>Bacillota</taxon>
        <taxon>Clostridia</taxon>
        <taxon>Peptostreptococcales</taxon>
        <taxon>Thermotaleaceae</taxon>
        <taxon>Marinisporobacter</taxon>
    </lineage>
</organism>
<dbReference type="OrthoDB" id="9776217at2"/>
<dbReference type="AlphaFoldDB" id="A0A4R2L5N8"/>
<keyword evidence="1" id="KW-0175">Coiled coil</keyword>
<dbReference type="InterPro" id="IPR013317">
    <property type="entry name" value="DnaA_dom"/>
</dbReference>
<dbReference type="GO" id="GO:0006260">
    <property type="term" value="P:DNA replication"/>
    <property type="evidence" value="ECO:0007669"/>
    <property type="project" value="TreeGrafter"/>
</dbReference>
<feature type="coiled-coil region" evidence="1">
    <location>
        <begin position="60"/>
        <end position="87"/>
    </location>
</feature>
<dbReference type="Gene3D" id="3.40.50.300">
    <property type="entry name" value="P-loop containing nucleotide triphosphate hydrolases"/>
    <property type="match status" value="1"/>
</dbReference>
<reference evidence="3 4" key="1">
    <citation type="submission" date="2019-03" db="EMBL/GenBank/DDBJ databases">
        <title>Genomic Encyclopedia of Type Strains, Phase IV (KMG-IV): sequencing the most valuable type-strain genomes for metagenomic binning, comparative biology and taxonomic classification.</title>
        <authorList>
            <person name="Goeker M."/>
        </authorList>
    </citation>
    <scope>NUCLEOTIDE SEQUENCE [LARGE SCALE GENOMIC DNA]</scope>
    <source>
        <strain evidence="3 4">DSM 102940</strain>
    </source>
</reference>
<proteinExistence type="predicted"/>